<keyword evidence="3" id="KW-1185">Reference proteome</keyword>
<evidence type="ECO:0000259" key="1">
    <source>
        <dbReference type="PROSITE" id="PS50943"/>
    </source>
</evidence>
<dbReference type="EMBL" id="WABS01000105">
    <property type="protein sequence ID" value="MBI0557443.1"/>
    <property type="molecule type" value="Genomic_DNA"/>
</dbReference>
<dbReference type="Proteomes" id="UP001194579">
    <property type="component" value="Unassembled WGS sequence"/>
</dbReference>
<feature type="domain" description="HTH cro/C1-type" evidence="1">
    <location>
        <begin position="17"/>
        <end position="67"/>
    </location>
</feature>
<dbReference type="Gene3D" id="1.10.260.40">
    <property type="entry name" value="lambda repressor-like DNA-binding domains"/>
    <property type="match status" value="1"/>
</dbReference>
<dbReference type="InterPro" id="IPR001387">
    <property type="entry name" value="Cro/C1-type_HTH"/>
</dbReference>
<dbReference type="SUPFAM" id="SSF47413">
    <property type="entry name" value="lambda repressor-like DNA-binding domains"/>
    <property type="match status" value="1"/>
</dbReference>
<evidence type="ECO:0000313" key="3">
    <source>
        <dbReference type="Proteomes" id="UP001194579"/>
    </source>
</evidence>
<proteinExistence type="predicted"/>
<accession>A0ABS0S6F4</accession>
<dbReference type="CDD" id="cd00093">
    <property type="entry name" value="HTH_XRE"/>
    <property type="match status" value="1"/>
</dbReference>
<reference evidence="3" key="1">
    <citation type="submission" date="2023-07" db="EMBL/GenBank/DDBJ databases">
        <title>Identification of Pectobacterium versatile causing blackleg of potato from New York State with a whole genome sequencing approach.</title>
        <authorList>
            <person name="Ma X."/>
            <person name="Swingle B."/>
        </authorList>
    </citation>
    <scope>NUCLEOTIDE SEQUENCE [LARGE SCALE GENOMIC DNA]</scope>
    <source>
        <strain evidence="3">NY1588A</strain>
    </source>
</reference>
<dbReference type="InterPro" id="IPR010982">
    <property type="entry name" value="Lambda_DNA-bd_dom_sf"/>
</dbReference>
<protein>
    <submittedName>
        <fullName evidence="2">Helix-turn-helix domain-containing protein</fullName>
    </submittedName>
</protein>
<organism evidence="2 3">
    <name type="scientific">Pectobacterium parmentieri</name>
    <dbReference type="NCBI Taxonomy" id="1905730"/>
    <lineage>
        <taxon>Bacteria</taxon>
        <taxon>Pseudomonadati</taxon>
        <taxon>Pseudomonadota</taxon>
        <taxon>Gammaproteobacteria</taxon>
        <taxon>Enterobacterales</taxon>
        <taxon>Pectobacteriaceae</taxon>
        <taxon>Pectobacterium</taxon>
    </lineage>
</organism>
<name>A0ABS0S6F4_PECPM</name>
<comment type="caution">
    <text evidence="2">The sequence shown here is derived from an EMBL/GenBank/DDBJ whole genome shotgun (WGS) entry which is preliminary data.</text>
</comment>
<dbReference type="Pfam" id="PF01381">
    <property type="entry name" value="HTH_3"/>
    <property type="match status" value="1"/>
</dbReference>
<dbReference type="PROSITE" id="PS50943">
    <property type="entry name" value="HTH_CROC1"/>
    <property type="match status" value="1"/>
</dbReference>
<gene>
    <name evidence="2" type="ORF">F6Q06_23695</name>
</gene>
<sequence>MVTYAISLSSITSVLRRIAKEVTQESLAQALDRPQSFIAKVENGERRLDIVEFVYLARLLSIDPISIIGKIPAKHKPLSAK</sequence>
<evidence type="ECO:0000313" key="2">
    <source>
        <dbReference type="EMBL" id="MBI0557443.1"/>
    </source>
</evidence>